<comment type="caution">
    <text evidence="2">The sequence shown here is derived from an EMBL/GenBank/DDBJ whole genome shotgun (WGS) entry which is preliminary data.</text>
</comment>
<feature type="region of interest" description="Disordered" evidence="1">
    <location>
        <begin position="1"/>
        <end position="27"/>
    </location>
</feature>
<evidence type="ECO:0000256" key="1">
    <source>
        <dbReference type="SAM" id="MobiDB-lite"/>
    </source>
</evidence>
<sequence length="104" mass="11864">MGLFRRRPRSSGGEPISDSKAARTHLQQFASTRRGVEAYVEPPTNVTAPTIVLVAWDGEWTRRAVRTRDEAFELGKTLGVPTYDVQATGYPSRMREWTSRQRKR</sequence>
<dbReference type="RefSeq" id="WP_048694152.1">
    <property type="nucleotide sequence ID" value="NZ_HG764815.1"/>
</dbReference>
<dbReference type="OrthoDB" id="5192422at2"/>
<name>W6JX20_9MICO</name>
<proteinExistence type="predicted"/>
<evidence type="ECO:0000313" key="2">
    <source>
        <dbReference type="EMBL" id="CCH73185.1"/>
    </source>
</evidence>
<dbReference type="STRING" id="1193182.BN11_240021"/>
<protein>
    <submittedName>
        <fullName evidence="2">Uncharacterized protein</fullName>
    </submittedName>
</protein>
<keyword evidence="3" id="KW-1185">Reference proteome</keyword>
<reference evidence="2 3" key="1">
    <citation type="journal article" date="2013" name="ISME J.">
        <title>A metabolic model for members of the genus Tetrasphaera involved in enhanced biological phosphorus removal.</title>
        <authorList>
            <person name="Kristiansen R."/>
            <person name="Nguyen H.T.T."/>
            <person name="Saunders A.M."/>
            <person name="Nielsen J.L."/>
            <person name="Wimmer R."/>
            <person name="Le V.Q."/>
            <person name="McIlroy S.J."/>
            <person name="Petrovski S."/>
            <person name="Seviour R.J."/>
            <person name="Calteau A."/>
            <person name="Nielsen K.L."/>
            <person name="Nielsen P.H."/>
        </authorList>
    </citation>
    <scope>NUCLEOTIDE SEQUENCE [LARGE SCALE GENOMIC DNA]</scope>
    <source>
        <strain evidence="2 3">Ben110</strain>
    </source>
</reference>
<dbReference type="AlphaFoldDB" id="W6JX20"/>
<evidence type="ECO:0000313" key="3">
    <source>
        <dbReference type="Proteomes" id="UP000035763"/>
    </source>
</evidence>
<gene>
    <name evidence="2" type="ORF">BN11_240021</name>
</gene>
<accession>W6JX20</accession>
<organism evidence="2 3">
    <name type="scientific">Nostocoides australiense Ben110</name>
    <dbReference type="NCBI Taxonomy" id="1193182"/>
    <lineage>
        <taxon>Bacteria</taxon>
        <taxon>Bacillati</taxon>
        <taxon>Actinomycetota</taxon>
        <taxon>Actinomycetes</taxon>
        <taxon>Micrococcales</taxon>
        <taxon>Intrasporangiaceae</taxon>
        <taxon>Nostocoides</taxon>
    </lineage>
</organism>
<dbReference type="Proteomes" id="UP000035763">
    <property type="component" value="Unassembled WGS sequence"/>
</dbReference>
<dbReference type="EMBL" id="CAJA01000157">
    <property type="protein sequence ID" value="CCH73185.1"/>
    <property type="molecule type" value="Genomic_DNA"/>
</dbReference>